<dbReference type="InterPro" id="IPR016162">
    <property type="entry name" value="Ald_DH_N"/>
</dbReference>
<dbReference type="InterPro" id="IPR020593">
    <property type="entry name" value="G-glutamylP_reductase_CS"/>
</dbReference>
<evidence type="ECO:0000256" key="3">
    <source>
        <dbReference type="ARBA" id="ARBA00022650"/>
    </source>
</evidence>
<dbReference type="PROSITE" id="PS01223">
    <property type="entry name" value="PROA"/>
    <property type="match status" value="1"/>
</dbReference>
<evidence type="ECO:0000256" key="1">
    <source>
        <dbReference type="ARBA" id="ARBA00004985"/>
    </source>
</evidence>
<dbReference type="HAMAP" id="MF_00412">
    <property type="entry name" value="ProA"/>
    <property type="match status" value="1"/>
</dbReference>
<proteinExistence type="inferred from homology"/>
<dbReference type="PANTHER" id="PTHR11063:SF8">
    <property type="entry name" value="DELTA-1-PYRROLINE-5-CARBOXYLATE SYNTHASE"/>
    <property type="match status" value="1"/>
</dbReference>
<evidence type="ECO:0000256" key="2">
    <source>
        <dbReference type="ARBA" id="ARBA00022605"/>
    </source>
</evidence>
<dbReference type="AlphaFoldDB" id="A0A1Y2SVX2"/>
<dbReference type="InterPro" id="IPR012134">
    <property type="entry name" value="Glu-5-SA_DH"/>
</dbReference>
<dbReference type="Gene3D" id="3.40.309.10">
    <property type="entry name" value="Aldehyde Dehydrogenase, Chain A, domain 2"/>
    <property type="match status" value="1"/>
</dbReference>
<evidence type="ECO:0000256" key="7">
    <source>
        <dbReference type="HAMAP-Rule" id="MF_00412"/>
    </source>
</evidence>
<dbReference type="GO" id="GO:0005737">
    <property type="term" value="C:cytoplasm"/>
    <property type="evidence" value="ECO:0007669"/>
    <property type="project" value="UniProtKB-SubCell"/>
</dbReference>
<evidence type="ECO:0000313" key="9">
    <source>
        <dbReference type="EMBL" id="OTA29954.1"/>
    </source>
</evidence>
<evidence type="ECO:0000256" key="5">
    <source>
        <dbReference type="ARBA" id="ARBA00023002"/>
    </source>
</evidence>
<keyword evidence="5 7" id="KW-0560">Oxidoreductase</keyword>
<organism evidence="9 10">
    <name type="scientific">Alloscardovia macacae</name>
    <dbReference type="NCBI Taxonomy" id="1160091"/>
    <lineage>
        <taxon>Bacteria</taxon>
        <taxon>Bacillati</taxon>
        <taxon>Actinomycetota</taxon>
        <taxon>Actinomycetes</taxon>
        <taxon>Bifidobacteriales</taxon>
        <taxon>Bifidobacteriaceae</taxon>
        <taxon>Alloscardovia</taxon>
    </lineage>
</organism>
<dbReference type="Pfam" id="PF00171">
    <property type="entry name" value="Aldedh"/>
    <property type="match status" value="1"/>
</dbReference>
<evidence type="ECO:0000259" key="8">
    <source>
        <dbReference type="Pfam" id="PF00171"/>
    </source>
</evidence>
<comment type="catalytic activity">
    <reaction evidence="6 7">
        <text>L-glutamate 5-semialdehyde + phosphate + NADP(+) = L-glutamyl 5-phosphate + NADPH + H(+)</text>
        <dbReference type="Rhea" id="RHEA:19541"/>
        <dbReference type="ChEBI" id="CHEBI:15378"/>
        <dbReference type="ChEBI" id="CHEBI:43474"/>
        <dbReference type="ChEBI" id="CHEBI:57783"/>
        <dbReference type="ChEBI" id="CHEBI:58066"/>
        <dbReference type="ChEBI" id="CHEBI:58274"/>
        <dbReference type="ChEBI" id="CHEBI:58349"/>
        <dbReference type="EC" id="1.2.1.41"/>
    </reaction>
</comment>
<comment type="subcellular location">
    <subcellularLocation>
        <location evidence="7">Cytoplasm</location>
    </subcellularLocation>
</comment>
<dbReference type="PANTHER" id="PTHR11063">
    <property type="entry name" value="GLUTAMATE SEMIALDEHYDE DEHYDROGENASE"/>
    <property type="match status" value="1"/>
</dbReference>
<dbReference type="SUPFAM" id="SSF53720">
    <property type="entry name" value="ALDH-like"/>
    <property type="match status" value="1"/>
</dbReference>
<protein>
    <recommendedName>
        <fullName evidence="7">Gamma-glutamyl phosphate reductase</fullName>
        <shortName evidence="7">GPR</shortName>
        <ecNumber evidence="7">1.2.1.41</ecNumber>
    </recommendedName>
    <alternativeName>
        <fullName evidence="7">Glutamate-5-semialdehyde dehydrogenase</fullName>
    </alternativeName>
    <alternativeName>
        <fullName evidence="7">Glutamyl-gamma-semialdehyde dehydrogenase</fullName>
        <shortName evidence="7">GSA dehydrogenase</shortName>
    </alternativeName>
</protein>
<dbReference type="InterPro" id="IPR016161">
    <property type="entry name" value="Ald_DH/histidinol_DH"/>
</dbReference>
<comment type="pathway">
    <text evidence="1 7">Amino-acid biosynthesis; L-proline biosynthesis; L-glutamate 5-semialdehyde from L-glutamate: step 2/2.</text>
</comment>
<dbReference type="UniPathway" id="UPA00098">
    <property type="reaction ID" value="UER00360"/>
</dbReference>
<dbReference type="GO" id="GO:0050661">
    <property type="term" value="F:NADP binding"/>
    <property type="evidence" value="ECO:0007669"/>
    <property type="project" value="InterPro"/>
</dbReference>
<dbReference type="CDD" id="cd07079">
    <property type="entry name" value="ALDH_F18-19_ProA-GPR"/>
    <property type="match status" value="1"/>
</dbReference>
<keyword evidence="4 7" id="KW-0521">NADP</keyword>
<comment type="caution">
    <text evidence="9">The sequence shown here is derived from an EMBL/GenBank/DDBJ whole genome shotgun (WGS) entry which is preliminary data.</text>
</comment>
<keyword evidence="3 7" id="KW-0641">Proline biosynthesis</keyword>
<dbReference type="Gene3D" id="3.40.605.10">
    <property type="entry name" value="Aldehyde Dehydrogenase, Chain A, domain 1"/>
    <property type="match status" value="1"/>
</dbReference>
<feature type="domain" description="Aldehyde dehydrogenase" evidence="8">
    <location>
        <begin position="16"/>
        <end position="299"/>
    </location>
</feature>
<evidence type="ECO:0000256" key="4">
    <source>
        <dbReference type="ARBA" id="ARBA00022857"/>
    </source>
</evidence>
<dbReference type="Proteomes" id="UP000243540">
    <property type="component" value="Unassembled WGS sequence"/>
</dbReference>
<dbReference type="FunFam" id="3.40.309.10:FF:000006">
    <property type="entry name" value="Gamma-glutamyl phosphate reductase"/>
    <property type="match status" value="1"/>
</dbReference>
<evidence type="ECO:0000313" key="10">
    <source>
        <dbReference type="Proteomes" id="UP000243540"/>
    </source>
</evidence>
<comment type="similarity">
    <text evidence="7">Belongs to the gamma-glutamyl phosphate reductase family.</text>
</comment>
<name>A0A1Y2SVX2_9BIFI</name>
<dbReference type="NCBIfam" id="NF001221">
    <property type="entry name" value="PRK00197.1"/>
    <property type="match status" value="1"/>
</dbReference>
<dbReference type="NCBIfam" id="TIGR00407">
    <property type="entry name" value="proA"/>
    <property type="match status" value="1"/>
</dbReference>
<dbReference type="GO" id="GO:0004350">
    <property type="term" value="F:glutamate-5-semialdehyde dehydrogenase activity"/>
    <property type="evidence" value="ECO:0007669"/>
    <property type="project" value="UniProtKB-UniRule"/>
</dbReference>
<dbReference type="STRING" id="1160091.B9T39_00890"/>
<dbReference type="PIRSF" id="PIRSF000151">
    <property type="entry name" value="GPR"/>
    <property type="match status" value="1"/>
</dbReference>
<dbReference type="EMBL" id="NEKC01000002">
    <property type="protein sequence ID" value="OTA29954.1"/>
    <property type="molecule type" value="Genomic_DNA"/>
</dbReference>
<evidence type="ECO:0000256" key="6">
    <source>
        <dbReference type="ARBA" id="ARBA00049024"/>
    </source>
</evidence>
<dbReference type="InterPro" id="IPR015590">
    <property type="entry name" value="Aldehyde_DH_dom"/>
</dbReference>
<gene>
    <name evidence="7" type="primary">proA</name>
    <name evidence="9" type="ORF">B9T39_00890</name>
</gene>
<sequence length="433" mass="46760">MCPSELRMRRMTEVMTQVQQQALAAKVAQRALEALTSAERTALVRAVADALESRASEIEAANALDMERAREDGMPQGTLDRLLFTAERVEASVQGMRDVAALHDPVGEVVRGMTMENGMRLVQSRVPMGVVAMIYEARPNVTVDVLALTLKSGNAVIVRGGHAAEKTNAATVSIVRETLEAHGMNPDLVSTVDPLGREGAQALMEARGYVDLLVPRGSARLIQYVAEHARVPFIETGAGNVHIYVDKAADFEKAVPVIMNAKTQRISVCNAAEKLLVHADVAADFLPRVAAALAEKNVELRADERAYEILTAAGFPAVRASEDDWDTEYLDYILGVKVVDSLEGAIDHINAHSTKHTEAILSEDYSAVERFTRGVESAVIMVNASTRFTDGSQFGFGAELGISTQKLHARGPMGLAELTTTHWVGYGTGQVRA</sequence>
<dbReference type="GO" id="GO:0055129">
    <property type="term" value="P:L-proline biosynthetic process"/>
    <property type="evidence" value="ECO:0007669"/>
    <property type="project" value="UniProtKB-UniRule"/>
</dbReference>
<dbReference type="InterPro" id="IPR000965">
    <property type="entry name" value="GPR_dom"/>
</dbReference>
<keyword evidence="7" id="KW-0963">Cytoplasm</keyword>
<reference evidence="9 10" key="1">
    <citation type="submission" date="2017-04" db="EMBL/GenBank/DDBJ databases">
        <title>Draft genome sequences of Alloscardovia macacae UMA81211 and UMA81212 isolated from the feces of a rhesus macaque (Macaca mulatta).</title>
        <authorList>
            <person name="Albert K."/>
            <person name="Sela D.A."/>
        </authorList>
    </citation>
    <scope>NUCLEOTIDE SEQUENCE [LARGE SCALE GENOMIC DNA]</scope>
    <source>
        <strain evidence="9 10">UMA81212</strain>
    </source>
</reference>
<dbReference type="InterPro" id="IPR016163">
    <property type="entry name" value="Ald_DH_C"/>
</dbReference>
<comment type="function">
    <text evidence="7">Catalyzes the NADPH-dependent reduction of L-glutamate 5-phosphate into L-glutamate 5-semialdehyde and phosphate. The product spontaneously undergoes cyclization to form 1-pyrroline-5-carboxylate.</text>
</comment>
<keyword evidence="2 7" id="KW-0028">Amino-acid biosynthesis</keyword>
<accession>A0A1Y2SVX2</accession>
<dbReference type="EC" id="1.2.1.41" evidence="7"/>